<dbReference type="Proteomes" id="UP001500974">
    <property type="component" value="Unassembled WGS sequence"/>
</dbReference>
<organism evidence="1 2">
    <name type="scientific">Arthrobacter parietis</name>
    <dbReference type="NCBI Taxonomy" id="271434"/>
    <lineage>
        <taxon>Bacteria</taxon>
        <taxon>Bacillati</taxon>
        <taxon>Actinomycetota</taxon>
        <taxon>Actinomycetes</taxon>
        <taxon>Micrococcales</taxon>
        <taxon>Micrococcaceae</taxon>
        <taxon>Arthrobacter</taxon>
    </lineage>
</organism>
<proteinExistence type="predicted"/>
<sequence>MYVLTIDQRNSTNEPDRVPALLNYLEGVPAAVPFERSVGDEIQGVLAAGEDVVEAALRCLRSGGWYVGIGIGTVELPLPPTPREGRGSAFVAARAAVERAKKTGDRAPLAVEGADGAADAEGVLSLIGRFVMHRTDAEWRILDLLEPQQRGSQSAVARTLDISPQAVSKAVFRSAWIEEWAARPAAAVLLQLASADAGHTADGVRE</sequence>
<evidence type="ECO:0000313" key="1">
    <source>
        <dbReference type="EMBL" id="GAA2178032.1"/>
    </source>
</evidence>
<evidence type="ECO:0008006" key="3">
    <source>
        <dbReference type="Google" id="ProtNLM"/>
    </source>
</evidence>
<gene>
    <name evidence="1" type="ORF">GCM10009784_30950</name>
</gene>
<protein>
    <recommendedName>
        <fullName evidence="3">MarR family transcriptional regulator</fullName>
    </recommendedName>
</protein>
<comment type="caution">
    <text evidence="1">The sequence shown here is derived from an EMBL/GenBank/DDBJ whole genome shotgun (WGS) entry which is preliminary data.</text>
</comment>
<keyword evidence="2" id="KW-1185">Reference proteome</keyword>
<evidence type="ECO:0000313" key="2">
    <source>
        <dbReference type="Proteomes" id="UP001500974"/>
    </source>
</evidence>
<reference evidence="1 2" key="1">
    <citation type="journal article" date="2019" name="Int. J. Syst. Evol. Microbiol.">
        <title>The Global Catalogue of Microorganisms (GCM) 10K type strain sequencing project: providing services to taxonomists for standard genome sequencing and annotation.</title>
        <authorList>
            <consortium name="The Broad Institute Genomics Platform"/>
            <consortium name="The Broad Institute Genome Sequencing Center for Infectious Disease"/>
            <person name="Wu L."/>
            <person name="Ma J."/>
        </authorList>
    </citation>
    <scope>NUCLEOTIDE SEQUENCE [LARGE SCALE GENOMIC DNA]</scope>
    <source>
        <strain evidence="1 2">JCM 14917</strain>
    </source>
</reference>
<accession>A0ABN3B2H5</accession>
<dbReference type="RefSeq" id="WP_277359202.1">
    <property type="nucleotide sequence ID" value="NZ_BAAAON010000010.1"/>
</dbReference>
<name>A0ABN3B2H5_9MICC</name>
<dbReference type="EMBL" id="BAAAON010000010">
    <property type="protein sequence ID" value="GAA2178032.1"/>
    <property type="molecule type" value="Genomic_DNA"/>
</dbReference>